<evidence type="ECO:0000313" key="4">
    <source>
        <dbReference type="EMBL" id="KAL3799678.1"/>
    </source>
</evidence>
<dbReference type="PANTHER" id="PTHR21549:SF1">
    <property type="entry name" value="COILED-COIL DOMAIN-CONTAINING PROTEIN 148"/>
    <property type="match status" value="1"/>
</dbReference>
<feature type="region of interest" description="Disordered" evidence="3">
    <location>
        <begin position="351"/>
        <end position="384"/>
    </location>
</feature>
<comment type="caution">
    <text evidence="4">The sequence shown here is derived from an EMBL/GenBank/DDBJ whole genome shotgun (WGS) entry which is preliminary data.</text>
</comment>
<sequence>MSRFSSRHLDALSAFDNDDEFNSIQNNLTSFQAKQKLSMKSKDARYTWLQEERKLKQSELAVTKQLSNSIGNLITEYEKGNYAKTNDLLSIKDQLEKFDTVESLQLKLVNDVKEEMQSISREATEHADALCAQLMLDTKETLCVAGVKLDDQYSSIVTEANACRRKAMKLLAEESNVDNNDVMIPKQLAAAIAEARVIENKMAQLNDESCGTVEIFEHELKQKLTSLKQDASITKKSLRSQDYARSRKAVENKAMKDIVSLAKKLENREKKLLEDKQSKLKSKDLQIRMQAQRVDQEKTKLLEDEVKLAEAKNNHELRLLVKSMNQNRTLWSHQAQETKDSASITTELETEATRLSQHRSNKERTMVREMQRQSKIKSKQMSDVESAREEVERLERLSVLASSVPYYRNIINTVPDIHKTTKARTNDVYTGRDASRTDFQCGLQQLKSFTNDKVFSDPKFRLANALHEVGVANSTYARDVVRQTIPRQEERTTGIKPY</sequence>
<dbReference type="EMBL" id="JALLPJ020000177">
    <property type="protein sequence ID" value="KAL3799678.1"/>
    <property type="molecule type" value="Genomic_DNA"/>
</dbReference>
<reference evidence="4 5" key="1">
    <citation type="submission" date="2024-10" db="EMBL/GenBank/DDBJ databases">
        <title>Updated reference genomes for cyclostephanoid diatoms.</title>
        <authorList>
            <person name="Roberts W.R."/>
            <person name="Alverson A.J."/>
        </authorList>
    </citation>
    <scope>NUCLEOTIDE SEQUENCE [LARGE SCALE GENOMIC DNA]</scope>
    <source>
        <strain evidence="4 5">AJA010-31</strain>
    </source>
</reference>
<keyword evidence="1 2" id="KW-0175">Coiled coil</keyword>
<evidence type="ECO:0000313" key="5">
    <source>
        <dbReference type="Proteomes" id="UP001530400"/>
    </source>
</evidence>
<dbReference type="InterPro" id="IPR039902">
    <property type="entry name" value="CCDC148/CCDC112"/>
</dbReference>
<dbReference type="AlphaFoldDB" id="A0ABD3QIC4"/>
<evidence type="ECO:0000256" key="1">
    <source>
        <dbReference type="ARBA" id="ARBA00023054"/>
    </source>
</evidence>
<evidence type="ECO:0000256" key="3">
    <source>
        <dbReference type="SAM" id="MobiDB-lite"/>
    </source>
</evidence>
<name>A0ABD3QIC4_9STRA</name>
<dbReference type="PANTHER" id="PTHR21549">
    <property type="entry name" value="MUTATED IN BLADDER CANCER 1"/>
    <property type="match status" value="1"/>
</dbReference>
<organism evidence="4 5">
    <name type="scientific">Cyclotella atomus</name>
    <dbReference type="NCBI Taxonomy" id="382360"/>
    <lineage>
        <taxon>Eukaryota</taxon>
        <taxon>Sar</taxon>
        <taxon>Stramenopiles</taxon>
        <taxon>Ochrophyta</taxon>
        <taxon>Bacillariophyta</taxon>
        <taxon>Coscinodiscophyceae</taxon>
        <taxon>Thalassiosirophycidae</taxon>
        <taxon>Stephanodiscales</taxon>
        <taxon>Stephanodiscaceae</taxon>
        <taxon>Cyclotella</taxon>
    </lineage>
</organism>
<gene>
    <name evidence="4" type="ORF">ACHAWO_002862</name>
</gene>
<keyword evidence="5" id="KW-1185">Reference proteome</keyword>
<feature type="compositionally biased region" description="Basic and acidic residues" evidence="3">
    <location>
        <begin position="360"/>
        <end position="372"/>
    </location>
</feature>
<proteinExistence type="predicted"/>
<dbReference type="Proteomes" id="UP001530400">
    <property type="component" value="Unassembled WGS sequence"/>
</dbReference>
<evidence type="ECO:0008006" key="6">
    <source>
        <dbReference type="Google" id="ProtNLM"/>
    </source>
</evidence>
<evidence type="ECO:0000256" key="2">
    <source>
        <dbReference type="SAM" id="Coils"/>
    </source>
</evidence>
<protein>
    <recommendedName>
        <fullName evidence="6">Cilia- and flagella-associated protein 157</fullName>
    </recommendedName>
</protein>
<accession>A0ABD3QIC4</accession>
<feature type="coiled-coil region" evidence="2">
    <location>
        <begin position="255"/>
        <end position="314"/>
    </location>
</feature>